<proteinExistence type="predicted"/>
<dbReference type="AlphaFoldDB" id="A0A2S0WGS6"/>
<evidence type="ECO:0000313" key="2">
    <source>
        <dbReference type="Proteomes" id="UP000244754"/>
    </source>
</evidence>
<keyword evidence="2" id="KW-1185">Reference proteome</keyword>
<organism evidence="1 2">
    <name type="scientific">Corynebacterium liangguodongii</name>
    <dbReference type="NCBI Taxonomy" id="2079535"/>
    <lineage>
        <taxon>Bacteria</taxon>
        <taxon>Bacillati</taxon>
        <taxon>Actinomycetota</taxon>
        <taxon>Actinomycetes</taxon>
        <taxon>Mycobacteriales</taxon>
        <taxon>Corynebacteriaceae</taxon>
        <taxon>Corynebacterium</taxon>
    </lineage>
</organism>
<dbReference type="OrthoDB" id="4535618at2"/>
<dbReference type="Proteomes" id="UP000244754">
    <property type="component" value="Chromosome"/>
</dbReference>
<dbReference type="Gene3D" id="3.40.710.10">
    <property type="entry name" value="DD-peptidase/beta-lactamase superfamily"/>
    <property type="match status" value="1"/>
</dbReference>
<sequence length="253" mass="27740">MLAAALASTVAPAGAYEVARDFDSDRTALAVVHPDGRWSGSEDALEPRPALSLAKLYLGYWVLYNGTEEDKDLVEEMIALSRDDYAQRLDRKYPQAIGEIADDFDLQDTARYGAWGRTETSAYDVATFIASILWDPRAEPLLDGMRQMQEKARDGFDQLFGAATLDRVEGMKTGWSDDQESQTGSVAFGEIGDDVWVVAALTWGDAEENTADVKKGVNQVDDLAALKLRLRRGISGWQPGDGLPVKFTPLDLG</sequence>
<reference evidence="2" key="1">
    <citation type="submission" date="2018-01" db="EMBL/GenBank/DDBJ databases">
        <authorList>
            <person name="Li J."/>
        </authorList>
    </citation>
    <scope>NUCLEOTIDE SEQUENCE [LARGE SCALE GENOMIC DNA]</scope>
    <source>
        <strain evidence="2">2184</strain>
    </source>
</reference>
<name>A0A2S0WGS6_9CORY</name>
<protein>
    <submittedName>
        <fullName evidence="1">Uncharacterized protein</fullName>
    </submittedName>
</protein>
<dbReference type="KEGG" id="clia:C3E79_00490"/>
<evidence type="ECO:0000313" key="1">
    <source>
        <dbReference type="EMBL" id="AWB84973.1"/>
    </source>
</evidence>
<accession>A0A2S0WGS6</accession>
<dbReference type="SUPFAM" id="SSF56601">
    <property type="entry name" value="beta-lactamase/transpeptidase-like"/>
    <property type="match status" value="1"/>
</dbReference>
<dbReference type="EMBL" id="CP026948">
    <property type="protein sequence ID" value="AWB84973.1"/>
    <property type="molecule type" value="Genomic_DNA"/>
</dbReference>
<dbReference type="InterPro" id="IPR012338">
    <property type="entry name" value="Beta-lactam/transpept-like"/>
</dbReference>
<gene>
    <name evidence="1" type="ORF">C3E79_00490</name>
</gene>